<dbReference type="GO" id="GO:0008615">
    <property type="term" value="P:pyridoxine biosynthetic process"/>
    <property type="evidence" value="ECO:0007669"/>
    <property type="project" value="UniProtKB-UniRule"/>
</dbReference>
<comment type="subcellular location">
    <subcellularLocation>
        <location evidence="4">Cytoplasm</location>
    </subcellularLocation>
</comment>
<dbReference type="NCBIfam" id="NF003625">
    <property type="entry name" value="PRK05265.1-3"/>
    <property type="match status" value="1"/>
</dbReference>
<dbReference type="PANTHER" id="PTHR30456">
    <property type="entry name" value="PYRIDOXINE 5'-PHOSPHATE SYNTHASE"/>
    <property type="match status" value="1"/>
</dbReference>
<dbReference type="AlphaFoldDB" id="A0A7C0VDR3"/>
<keyword evidence="3 4" id="KW-0664">Pyridoxine biosynthesis</keyword>
<feature type="active site" description="Proton donor" evidence="4">
    <location>
        <position position="187"/>
    </location>
</feature>
<dbReference type="CDD" id="cd00003">
    <property type="entry name" value="PNPsynthase"/>
    <property type="match status" value="1"/>
</dbReference>
<dbReference type="GO" id="GO:0005829">
    <property type="term" value="C:cytosol"/>
    <property type="evidence" value="ECO:0007669"/>
    <property type="project" value="TreeGrafter"/>
</dbReference>
<comment type="caution">
    <text evidence="6">The sequence shown here is derived from an EMBL/GenBank/DDBJ whole genome shotgun (WGS) entry which is preliminary data.</text>
</comment>
<comment type="function">
    <text evidence="4">Catalyzes the complicated ring closure reaction between the two acyclic compounds 1-deoxy-D-xylulose-5-phosphate (DXP) and 3-amino-2-oxopropyl phosphate (1-amino-acetone-3-phosphate or AAP) to form pyridoxine 5'-phosphate (PNP) and inorganic phosphate.</text>
</comment>
<comment type="similarity">
    <text evidence="4">Belongs to the PNP synthase family.</text>
</comment>
<protein>
    <recommendedName>
        <fullName evidence="4 5">Pyridoxine 5'-phosphate synthase</fullName>
        <shortName evidence="4">PNP synthase</shortName>
        <ecNumber evidence="4 5">2.6.99.2</ecNumber>
    </recommendedName>
</protein>
<evidence type="ECO:0000313" key="6">
    <source>
        <dbReference type="EMBL" id="HDI83218.1"/>
    </source>
</evidence>
<keyword evidence="1 4" id="KW-0963">Cytoplasm</keyword>
<feature type="active site" description="Proton acceptor" evidence="4">
    <location>
        <position position="70"/>
    </location>
</feature>
<dbReference type="GO" id="GO:0033856">
    <property type="term" value="F:pyridoxine 5'-phosphate synthase activity"/>
    <property type="evidence" value="ECO:0007669"/>
    <property type="project" value="UniProtKB-UniRule"/>
</dbReference>
<reference evidence="6" key="1">
    <citation type="journal article" date="2020" name="mSystems">
        <title>Genome- and Community-Level Interaction Insights into Carbon Utilization and Element Cycling Functions of Hydrothermarchaeota in Hydrothermal Sediment.</title>
        <authorList>
            <person name="Zhou Z."/>
            <person name="Liu Y."/>
            <person name="Xu W."/>
            <person name="Pan J."/>
            <person name="Luo Z.H."/>
            <person name="Li M."/>
        </authorList>
    </citation>
    <scope>NUCLEOTIDE SEQUENCE [LARGE SCALE GENOMIC DNA]</scope>
    <source>
        <strain evidence="6">HyVt-102</strain>
    </source>
</reference>
<evidence type="ECO:0000256" key="3">
    <source>
        <dbReference type="ARBA" id="ARBA00023096"/>
    </source>
</evidence>
<evidence type="ECO:0000256" key="4">
    <source>
        <dbReference type="HAMAP-Rule" id="MF_00279"/>
    </source>
</evidence>
<dbReference type="Proteomes" id="UP000885847">
    <property type="component" value="Unassembled WGS sequence"/>
</dbReference>
<dbReference type="EC" id="2.6.99.2" evidence="4 5"/>
<dbReference type="UniPathway" id="UPA00244">
    <property type="reaction ID" value="UER00313"/>
</dbReference>
<comment type="pathway">
    <text evidence="4">Cofactor biosynthesis; pyridoxine 5'-phosphate biosynthesis; pyridoxine 5'-phosphate from D-erythrose 4-phosphate: step 5/5.</text>
</comment>
<feature type="binding site" evidence="4">
    <location>
        <position position="18"/>
    </location>
    <ligand>
        <name>3-amino-2-oxopropyl phosphate</name>
        <dbReference type="ChEBI" id="CHEBI:57279"/>
    </ligand>
</feature>
<feature type="binding site" evidence="4">
    <location>
        <begin position="209"/>
        <end position="210"/>
    </location>
    <ligand>
        <name>3-amino-2-oxopropyl phosphate</name>
        <dbReference type="ChEBI" id="CHEBI:57279"/>
    </ligand>
</feature>
<evidence type="ECO:0000256" key="2">
    <source>
        <dbReference type="ARBA" id="ARBA00022679"/>
    </source>
</evidence>
<dbReference type="HAMAP" id="MF_00279">
    <property type="entry name" value="PdxJ"/>
    <property type="match status" value="1"/>
</dbReference>
<organism evidence="6">
    <name type="scientific">candidate division WOR-3 bacterium</name>
    <dbReference type="NCBI Taxonomy" id="2052148"/>
    <lineage>
        <taxon>Bacteria</taxon>
        <taxon>Bacteria division WOR-3</taxon>
    </lineage>
</organism>
<evidence type="ECO:0000256" key="5">
    <source>
        <dbReference type="NCBIfam" id="TIGR00559"/>
    </source>
</evidence>
<feature type="binding site" evidence="4">
    <location>
        <position position="100"/>
    </location>
    <ligand>
        <name>1-deoxy-D-xylulose 5-phosphate</name>
        <dbReference type="ChEBI" id="CHEBI:57792"/>
    </ligand>
</feature>
<feature type="binding site" evidence="4">
    <location>
        <begin position="9"/>
        <end position="10"/>
    </location>
    <ligand>
        <name>1-deoxy-D-xylulose 5-phosphate</name>
        <dbReference type="ChEBI" id="CHEBI:57792"/>
    </ligand>
</feature>
<dbReference type="InterPro" id="IPR036130">
    <property type="entry name" value="Pyridoxine-5'_phos_synth"/>
</dbReference>
<gene>
    <name evidence="4" type="primary">pdxJ</name>
    <name evidence="6" type="ORF">ENF18_05455</name>
</gene>
<dbReference type="InterPro" id="IPR013785">
    <property type="entry name" value="Aldolase_TIM"/>
</dbReference>
<feature type="binding site" evidence="4">
    <location>
        <position position="188"/>
    </location>
    <ligand>
        <name>3-amino-2-oxopropyl phosphate</name>
        <dbReference type="ChEBI" id="CHEBI:57279"/>
    </ligand>
</feature>
<feature type="binding site" evidence="4">
    <location>
        <position position="7"/>
    </location>
    <ligand>
        <name>3-amino-2-oxopropyl phosphate</name>
        <dbReference type="ChEBI" id="CHEBI:57279"/>
    </ligand>
</feature>
<sequence>MIRLGVNIDHVATIREARKVAYPEPVEAALIAESAGADGITVHLRVDRRHIKERDVTLLKEVVKTHLNVECSLDKGIQDFINQVKPHWVCLVPERPEEITTEGGLDLKKFFSEVKSAIERLKSNNIKVTIFVEPDVEMASLALDAGADAIEINTGKFADTGDFELLKDIEKLARKASSLGLEVHAGHGLHLRNVGYIASIHEIVELNIGHAIISRAVMVGLFEAVREMKEVMLLARGE</sequence>
<evidence type="ECO:0000256" key="1">
    <source>
        <dbReference type="ARBA" id="ARBA00022490"/>
    </source>
</evidence>
<dbReference type="NCBIfam" id="TIGR00559">
    <property type="entry name" value="pdxJ"/>
    <property type="match status" value="1"/>
</dbReference>
<feature type="active site" description="Proton acceptor" evidence="4">
    <location>
        <position position="43"/>
    </location>
</feature>
<comment type="subunit">
    <text evidence="4">Homooctamer; tetramer of dimers.</text>
</comment>
<proteinExistence type="inferred from homology"/>
<accession>A0A7C0VDR3</accession>
<dbReference type="EMBL" id="DQWE01000260">
    <property type="protein sequence ID" value="HDI83218.1"/>
    <property type="molecule type" value="Genomic_DNA"/>
</dbReference>
<comment type="catalytic activity">
    <reaction evidence="4">
        <text>3-amino-2-oxopropyl phosphate + 1-deoxy-D-xylulose 5-phosphate = pyridoxine 5'-phosphate + phosphate + 2 H2O + H(+)</text>
        <dbReference type="Rhea" id="RHEA:15265"/>
        <dbReference type="ChEBI" id="CHEBI:15377"/>
        <dbReference type="ChEBI" id="CHEBI:15378"/>
        <dbReference type="ChEBI" id="CHEBI:43474"/>
        <dbReference type="ChEBI" id="CHEBI:57279"/>
        <dbReference type="ChEBI" id="CHEBI:57792"/>
        <dbReference type="ChEBI" id="CHEBI:58589"/>
        <dbReference type="EC" id="2.6.99.2"/>
    </reaction>
</comment>
<dbReference type="PANTHER" id="PTHR30456:SF0">
    <property type="entry name" value="PYRIDOXINE 5'-PHOSPHATE SYNTHASE"/>
    <property type="match status" value="1"/>
</dbReference>
<name>A0A7C0VDR3_UNCW3</name>
<dbReference type="Gene3D" id="3.20.20.70">
    <property type="entry name" value="Aldolase class I"/>
    <property type="match status" value="1"/>
</dbReference>
<keyword evidence="2 4" id="KW-0808">Transferase</keyword>
<feature type="binding site" evidence="4">
    <location>
        <position position="45"/>
    </location>
    <ligand>
        <name>1-deoxy-D-xylulose 5-phosphate</name>
        <dbReference type="ChEBI" id="CHEBI:57792"/>
    </ligand>
</feature>
<feature type="site" description="Transition state stabilizer" evidence="4">
    <location>
        <position position="151"/>
    </location>
</feature>
<dbReference type="Pfam" id="PF03740">
    <property type="entry name" value="PdxJ"/>
    <property type="match status" value="1"/>
</dbReference>
<dbReference type="SUPFAM" id="SSF63892">
    <property type="entry name" value="Pyridoxine 5'-phosphate synthase"/>
    <property type="match status" value="1"/>
</dbReference>
<dbReference type="InterPro" id="IPR004569">
    <property type="entry name" value="PyrdxlP_synth_PdxJ"/>
</dbReference>
<dbReference type="NCBIfam" id="NF003627">
    <property type="entry name" value="PRK05265.1-5"/>
    <property type="match status" value="1"/>
</dbReference>
<feature type="binding site" evidence="4">
    <location>
        <position position="50"/>
    </location>
    <ligand>
        <name>1-deoxy-D-xylulose 5-phosphate</name>
        <dbReference type="ChEBI" id="CHEBI:57792"/>
    </ligand>
</feature>